<dbReference type="EMBL" id="BSNS01000011">
    <property type="protein sequence ID" value="GLQ54881.1"/>
    <property type="molecule type" value="Genomic_DNA"/>
</dbReference>
<evidence type="ECO:0000313" key="1">
    <source>
        <dbReference type="EMBL" id="GLQ54881.1"/>
    </source>
</evidence>
<evidence type="ECO:0000313" key="2">
    <source>
        <dbReference type="Proteomes" id="UP001156691"/>
    </source>
</evidence>
<gene>
    <name evidence="1" type="ORF">GCM10010862_21400</name>
</gene>
<comment type="caution">
    <text evidence="1">The sequence shown here is derived from an EMBL/GenBank/DDBJ whole genome shotgun (WGS) entry which is preliminary data.</text>
</comment>
<accession>A0ABQ5W509</accession>
<protein>
    <submittedName>
        <fullName evidence="1">Uncharacterized protein</fullName>
    </submittedName>
</protein>
<name>A0ABQ5W509_9HYPH</name>
<dbReference type="Proteomes" id="UP001156691">
    <property type="component" value="Unassembled WGS sequence"/>
</dbReference>
<sequence length="79" mass="8242">MIVVSSRPLAAAGSCPIRLAAVESHRQIDTAISVFNASAAPHSVTKPAPDGKYVELSGRSHLVSAEAVAPELIEFFLAD</sequence>
<keyword evidence="2" id="KW-1185">Reference proteome</keyword>
<organism evidence="1 2">
    <name type="scientific">Devosia nitrariae</name>
    <dbReference type="NCBI Taxonomy" id="2071872"/>
    <lineage>
        <taxon>Bacteria</taxon>
        <taxon>Pseudomonadati</taxon>
        <taxon>Pseudomonadota</taxon>
        <taxon>Alphaproteobacteria</taxon>
        <taxon>Hyphomicrobiales</taxon>
        <taxon>Devosiaceae</taxon>
        <taxon>Devosia</taxon>
    </lineage>
</organism>
<proteinExistence type="predicted"/>
<reference evidence="2" key="1">
    <citation type="journal article" date="2019" name="Int. J. Syst. Evol. Microbiol.">
        <title>The Global Catalogue of Microorganisms (GCM) 10K type strain sequencing project: providing services to taxonomists for standard genome sequencing and annotation.</title>
        <authorList>
            <consortium name="The Broad Institute Genomics Platform"/>
            <consortium name="The Broad Institute Genome Sequencing Center for Infectious Disease"/>
            <person name="Wu L."/>
            <person name="Ma J."/>
        </authorList>
    </citation>
    <scope>NUCLEOTIDE SEQUENCE [LARGE SCALE GENOMIC DNA]</scope>
    <source>
        <strain evidence="2">NBRC 112416</strain>
    </source>
</reference>